<sequence>MLMPSQVSRGIVNVIEFVAAHAKKFGSYVNYTDRDEAI</sequence>
<dbReference type="EMBL" id="ANMI01000110">
    <property type="protein sequence ID" value="EPC29322.1"/>
    <property type="molecule type" value="Genomic_DNA"/>
</dbReference>
<proteinExistence type="predicted"/>
<evidence type="ECO:0000313" key="1">
    <source>
        <dbReference type="EMBL" id="EPC29322.1"/>
    </source>
</evidence>
<organism evidence="1 2">
    <name type="scientific">Lacticaseibacillus paracasei subsp. paracasei Lpp22</name>
    <dbReference type="NCBI Taxonomy" id="1256221"/>
    <lineage>
        <taxon>Bacteria</taxon>
        <taxon>Bacillati</taxon>
        <taxon>Bacillota</taxon>
        <taxon>Bacilli</taxon>
        <taxon>Lactobacillales</taxon>
        <taxon>Lactobacillaceae</taxon>
        <taxon>Lacticaseibacillus</taxon>
    </lineage>
</organism>
<protein>
    <submittedName>
        <fullName evidence="1">Uncharacterized protein</fullName>
    </submittedName>
</protein>
<dbReference type="AlphaFoldDB" id="A0A8E0I9Y8"/>
<accession>A0A8E0I9Y8</accession>
<gene>
    <name evidence="1" type="ORF">Lpp22_1546</name>
</gene>
<reference evidence="1 2" key="1">
    <citation type="journal article" date="2013" name="PLoS ONE">
        <title>Lactobacillus paracasei comparative genomics: towards species pan-genome definition and exploitation of diversity.</title>
        <authorList>
            <person name="Smokvina T."/>
            <person name="Wels M."/>
            <person name="Polka J."/>
            <person name="Chervaux C."/>
            <person name="Brisse S."/>
            <person name="Boekhorst J."/>
            <person name="van Hylckama Vlieg J.E."/>
            <person name="Siezen R.J."/>
        </authorList>
    </citation>
    <scope>NUCLEOTIDE SEQUENCE [LARGE SCALE GENOMIC DNA]</scope>
    <source>
        <strain evidence="1 2">Lpp22</strain>
    </source>
</reference>
<name>A0A8E0I9Y8_LACPA</name>
<evidence type="ECO:0000313" key="2">
    <source>
        <dbReference type="Proteomes" id="UP000014257"/>
    </source>
</evidence>
<comment type="caution">
    <text evidence="1">The sequence shown here is derived from an EMBL/GenBank/DDBJ whole genome shotgun (WGS) entry which is preliminary data.</text>
</comment>
<dbReference type="Proteomes" id="UP000014257">
    <property type="component" value="Unassembled WGS sequence"/>
</dbReference>